<keyword evidence="1 3" id="KW-0732">Signal</keyword>
<dbReference type="PANTHER" id="PTHR35185">
    <property type="entry name" value="SERINE/THREONINE-RICH PROTEIN ADG2-RELATED"/>
    <property type="match status" value="1"/>
</dbReference>
<evidence type="ECO:0000313" key="6">
    <source>
        <dbReference type="Proteomes" id="UP000789759"/>
    </source>
</evidence>
<proteinExistence type="predicted"/>
<keyword evidence="6" id="KW-1185">Reference proteome</keyword>
<evidence type="ECO:0000313" key="5">
    <source>
        <dbReference type="EMBL" id="CAG8649109.1"/>
    </source>
</evidence>
<dbReference type="AlphaFoldDB" id="A0A9N9DQV8"/>
<dbReference type="InterPro" id="IPR052479">
    <property type="entry name" value="GPI-anchor_Adhesion_Reg"/>
</dbReference>
<feature type="compositionally biased region" description="Low complexity" evidence="2">
    <location>
        <begin position="139"/>
        <end position="151"/>
    </location>
</feature>
<feature type="region of interest" description="Disordered" evidence="2">
    <location>
        <begin position="126"/>
        <end position="151"/>
    </location>
</feature>
<sequence>MRAYIFTFLLIVLATFSASAIDIVYPSSLFYWVYGSVQSVKWTSNSSDPSSFNIYLRNNVSFLASGSGLALANNVLTSLQQTNITLSDNYGQEQGFFIYFSHPTNASMIYATSELFSIKPSASVYTPPSTPTPTPEPPSKSAAGRSAAGTSSPYKSFGALILLAVVSFMFII</sequence>
<comment type="caution">
    <text evidence="5">The sequence shown here is derived from an EMBL/GenBank/DDBJ whole genome shotgun (WGS) entry which is preliminary data.</text>
</comment>
<accession>A0A9N9DQV8</accession>
<reference evidence="5" key="1">
    <citation type="submission" date="2021-06" db="EMBL/GenBank/DDBJ databases">
        <authorList>
            <person name="Kallberg Y."/>
            <person name="Tangrot J."/>
            <person name="Rosling A."/>
        </authorList>
    </citation>
    <scope>NUCLEOTIDE SEQUENCE</scope>
    <source>
        <strain evidence="5">FL966</strain>
    </source>
</reference>
<dbReference type="Proteomes" id="UP000789759">
    <property type="component" value="Unassembled WGS sequence"/>
</dbReference>
<evidence type="ECO:0000256" key="1">
    <source>
        <dbReference type="ARBA" id="ARBA00022729"/>
    </source>
</evidence>
<dbReference type="Pfam" id="PF10342">
    <property type="entry name" value="Kre9_KNH"/>
    <property type="match status" value="1"/>
</dbReference>
<name>A0A9N9DQV8_9GLOM</name>
<feature type="chain" id="PRO_5040426324" evidence="3">
    <location>
        <begin position="21"/>
        <end position="172"/>
    </location>
</feature>
<feature type="signal peptide" evidence="3">
    <location>
        <begin position="1"/>
        <end position="20"/>
    </location>
</feature>
<evidence type="ECO:0000259" key="4">
    <source>
        <dbReference type="Pfam" id="PF10342"/>
    </source>
</evidence>
<evidence type="ECO:0000256" key="2">
    <source>
        <dbReference type="SAM" id="MobiDB-lite"/>
    </source>
</evidence>
<gene>
    <name evidence="5" type="ORF">CPELLU_LOCUS9238</name>
</gene>
<dbReference type="PANTHER" id="PTHR35185:SF1">
    <property type="entry name" value="UPF0619 GPI-ANCHORED MEMBRANE PROTEIN C1322.10"/>
    <property type="match status" value="1"/>
</dbReference>
<protein>
    <submittedName>
        <fullName evidence="5">24592_t:CDS:1</fullName>
    </submittedName>
</protein>
<feature type="domain" description="Yeast cell wall synthesis Kre9/Knh1-like N-terminal" evidence="4">
    <location>
        <begin position="27"/>
        <end position="118"/>
    </location>
</feature>
<dbReference type="EMBL" id="CAJVQA010006958">
    <property type="protein sequence ID" value="CAG8649109.1"/>
    <property type="molecule type" value="Genomic_DNA"/>
</dbReference>
<organism evidence="5 6">
    <name type="scientific">Cetraspora pellucida</name>
    <dbReference type="NCBI Taxonomy" id="1433469"/>
    <lineage>
        <taxon>Eukaryota</taxon>
        <taxon>Fungi</taxon>
        <taxon>Fungi incertae sedis</taxon>
        <taxon>Mucoromycota</taxon>
        <taxon>Glomeromycotina</taxon>
        <taxon>Glomeromycetes</taxon>
        <taxon>Diversisporales</taxon>
        <taxon>Gigasporaceae</taxon>
        <taxon>Cetraspora</taxon>
    </lineage>
</organism>
<dbReference type="OrthoDB" id="5420143at2759"/>
<dbReference type="InterPro" id="IPR018466">
    <property type="entry name" value="Kre9/Knh1-like_N"/>
</dbReference>
<evidence type="ECO:0000256" key="3">
    <source>
        <dbReference type="SAM" id="SignalP"/>
    </source>
</evidence>
<feature type="compositionally biased region" description="Pro residues" evidence="2">
    <location>
        <begin position="128"/>
        <end position="138"/>
    </location>
</feature>